<feature type="transmembrane region" description="Helical" evidence="12">
    <location>
        <begin position="80"/>
        <end position="100"/>
    </location>
</feature>
<dbReference type="InterPro" id="IPR050324">
    <property type="entry name" value="CDP-alcohol_PTase-I"/>
</dbReference>
<evidence type="ECO:0000256" key="11">
    <source>
        <dbReference type="RuleBase" id="RU003750"/>
    </source>
</evidence>
<reference evidence="13" key="1">
    <citation type="submission" date="2022-01" db="EMBL/GenBank/DDBJ databases">
        <authorList>
            <person name="Jo J.-H."/>
            <person name="Im W.-T."/>
        </authorList>
    </citation>
    <scope>NUCLEOTIDE SEQUENCE</scope>
    <source>
        <strain evidence="13">I2-34</strain>
    </source>
</reference>
<name>A0ABS9L1B3_9MICC</name>
<dbReference type="EMBL" id="JAKLTQ010000001">
    <property type="protein sequence ID" value="MCG2620421.1"/>
    <property type="molecule type" value="Genomic_DNA"/>
</dbReference>
<keyword evidence="5 12" id="KW-0812">Transmembrane</keyword>
<keyword evidence="9" id="KW-0594">Phospholipid biosynthesis</keyword>
<dbReference type="Pfam" id="PF01066">
    <property type="entry name" value="CDP-OH_P_transf"/>
    <property type="match status" value="1"/>
</dbReference>
<dbReference type="PANTHER" id="PTHR14269">
    <property type="entry name" value="CDP-DIACYLGLYCEROL--GLYCEROL-3-PHOSPHATE 3-PHOSPHATIDYLTRANSFERASE-RELATED"/>
    <property type="match status" value="1"/>
</dbReference>
<organism evidence="13 14">
    <name type="scientific">Arthrobacter hankyongi</name>
    <dbReference type="NCBI Taxonomy" id="2904801"/>
    <lineage>
        <taxon>Bacteria</taxon>
        <taxon>Bacillati</taxon>
        <taxon>Actinomycetota</taxon>
        <taxon>Actinomycetes</taxon>
        <taxon>Micrococcales</taxon>
        <taxon>Micrococcaceae</taxon>
        <taxon>Arthrobacter</taxon>
    </lineage>
</organism>
<evidence type="ECO:0000256" key="3">
    <source>
        <dbReference type="ARBA" id="ARBA00022516"/>
    </source>
</evidence>
<sequence>MRFIGAGTRSGFNYRERRTFWTVPNLITVARFLLVPVFVGYLGESQYAAATAVLVILGCTDWVDGYIARRFDQVSTVGRWLDPLADRLALIIVAVSFVVYGLAPLWLLLCIVIPDAILLVYALVLFHGSPDLPVTNVGKVRTALLLIGTPLLLLERALGPEFWWVGMLAYVFLILGCAGHLLAWWGYMGAATRKYGQLHRGQLDGGRPHA</sequence>
<evidence type="ECO:0000256" key="10">
    <source>
        <dbReference type="ARBA" id="ARBA00023264"/>
    </source>
</evidence>
<proteinExistence type="inferred from homology"/>
<comment type="caution">
    <text evidence="13">The sequence shown here is derived from an EMBL/GenBank/DDBJ whole genome shotgun (WGS) entry which is preliminary data.</text>
</comment>
<evidence type="ECO:0000256" key="12">
    <source>
        <dbReference type="SAM" id="Phobius"/>
    </source>
</evidence>
<evidence type="ECO:0000256" key="8">
    <source>
        <dbReference type="ARBA" id="ARBA00023136"/>
    </source>
</evidence>
<dbReference type="InterPro" id="IPR004570">
    <property type="entry name" value="Phosphatidylglycerol_P_synth"/>
</dbReference>
<evidence type="ECO:0000313" key="13">
    <source>
        <dbReference type="EMBL" id="MCG2620421.1"/>
    </source>
</evidence>
<keyword evidence="7" id="KW-0443">Lipid metabolism</keyword>
<evidence type="ECO:0000313" key="14">
    <source>
        <dbReference type="Proteomes" id="UP001165368"/>
    </source>
</evidence>
<feature type="transmembrane region" description="Helical" evidence="12">
    <location>
        <begin position="20"/>
        <end position="41"/>
    </location>
</feature>
<dbReference type="RefSeq" id="WP_237817523.1">
    <property type="nucleotide sequence ID" value="NZ_JAKLTQ010000001.1"/>
</dbReference>
<dbReference type="Gene3D" id="1.20.120.1760">
    <property type="match status" value="1"/>
</dbReference>
<dbReference type="InterPro" id="IPR043130">
    <property type="entry name" value="CDP-OH_PTrfase_TM_dom"/>
</dbReference>
<dbReference type="Proteomes" id="UP001165368">
    <property type="component" value="Unassembled WGS sequence"/>
</dbReference>
<comment type="similarity">
    <text evidence="2 11">Belongs to the CDP-alcohol phosphatidyltransferase class-I family.</text>
</comment>
<keyword evidence="10" id="KW-1208">Phospholipid metabolism</keyword>
<keyword evidence="4 11" id="KW-0808">Transferase</keyword>
<evidence type="ECO:0000256" key="9">
    <source>
        <dbReference type="ARBA" id="ARBA00023209"/>
    </source>
</evidence>
<feature type="transmembrane region" description="Helical" evidence="12">
    <location>
        <begin position="164"/>
        <end position="187"/>
    </location>
</feature>
<evidence type="ECO:0000256" key="5">
    <source>
        <dbReference type="ARBA" id="ARBA00022692"/>
    </source>
</evidence>
<evidence type="ECO:0000256" key="2">
    <source>
        <dbReference type="ARBA" id="ARBA00010441"/>
    </source>
</evidence>
<evidence type="ECO:0000256" key="7">
    <source>
        <dbReference type="ARBA" id="ARBA00023098"/>
    </source>
</evidence>
<accession>A0ABS9L1B3</accession>
<keyword evidence="6 12" id="KW-1133">Transmembrane helix</keyword>
<evidence type="ECO:0000256" key="1">
    <source>
        <dbReference type="ARBA" id="ARBA00004141"/>
    </source>
</evidence>
<evidence type="ECO:0000256" key="6">
    <source>
        <dbReference type="ARBA" id="ARBA00022989"/>
    </source>
</evidence>
<dbReference type="InterPro" id="IPR048254">
    <property type="entry name" value="CDP_ALCOHOL_P_TRANSF_CS"/>
</dbReference>
<dbReference type="PIRSF" id="PIRSF000847">
    <property type="entry name" value="Phos_ph_gly_syn"/>
    <property type="match status" value="1"/>
</dbReference>
<feature type="transmembrane region" description="Helical" evidence="12">
    <location>
        <begin position="47"/>
        <end position="68"/>
    </location>
</feature>
<dbReference type="PROSITE" id="PS00379">
    <property type="entry name" value="CDP_ALCOHOL_P_TRANSF"/>
    <property type="match status" value="1"/>
</dbReference>
<gene>
    <name evidence="13" type="ORF">LVY72_00665</name>
</gene>
<protein>
    <submittedName>
        <fullName evidence="13">CDP-alcohol phosphatidyltransferase family protein</fullName>
    </submittedName>
</protein>
<keyword evidence="14" id="KW-1185">Reference proteome</keyword>
<evidence type="ECO:0000256" key="4">
    <source>
        <dbReference type="ARBA" id="ARBA00022679"/>
    </source>
</evidence>
<keyword evidence="8 12" id="KW-0472">Membrane</keyword>
<keyword evidence="3" id="KW-0444">Lipid biosynthesis</keyword>
<comment type="subcellular location">
    <subcellularLocation>
        <location evidence="1">Membrane</location>
        <topology evidence="1">Multi-pass membrane protein</topology>
    </subcellularLocation>
</comment>
<dbReference type="InterPro" id="IPR000462">
    <property type="entry name" value="CDP-OH_P_trans"/>
</dbReference>
<dbReference type="PANTHER" id="PTHR14269:SF11">
    <property type="entry name" value="CDP-DIACYLGLYCEROL--GLYCEROL-3-PHOSPHATE 3-PHOSPHATIDYLTRANSFERASE"/>
    <property type="match status" value="1"/>
</dbReference>